<reference evidence="6" key="1">
    <citation type="submission" date="2021-01" db="EMBL/GenBank/DDBJ databases">
        <title>Paracoccus amoyensis sp. nov., isolated from the surface seawater along the coast of Xiamen Island, China.</title>
        <authorList>
            <person name="Lyu L."/>
        </authorList>
    </citation>
    <scope>NUCLEOTIDE SEQUENCE</scope>
    <source>
        <strain evidence="6">MJ17</strain>
    </source>
</reference>
<evidence type="ECO:0000256" key="3">
    <source>
        <dbReference type="ARBA" id="ARBA00022801"/>
    </source>
</evidence>
<name>A0A934SI17_9RHOB</name>
<protein>
    <submittedName>
        <fullName evidence="6">Peptidase</fullName>
    </submittedName>
</protein>
<comment type="caution">
    <text evidence="6">The sequence shown here is derived from an EMBL/GenBank/DDBJ whole genome shotgun (WGS) entry which is preliminary data.</text>
</comment>
<sequence>MADVVELARGWLGTPYLHQASVKGAGCDCLGLIRGLWRELYGREPEEPPAYSPDWGEVGQRELLMAGAARHLVPVLREAGMVPGQVLLFRMRPGAIAKHLGVVSVGGEAARFIHAYDGHGVIESPLSLPWQNRVVARFVFPEIP</sequence>
<organism evidence="6 7">
    <name type="scientific">Paracoccus caeni</name>
    <dbReference type="NCBI Taxonomy" id="657651"/>
    <lineage>
        <taxon>Bacteria</taxon>
        <taxon>Pseudomonadati</taxon>
        <taxon>Pseudomonadota</taxon>
        <taxon>Alphaproteobacteria</taxon>
        <taxon>Rhodobacterales</taxon>
        <taxon>Paracoccaceae</taxon>
        <taxon>Paracoccus</taxon>
    </lineage>
</organism>
<evidence type="ECO:0000313" key="6">
    <source>
        <dbReference type="EMBL" id="MBK4217854.1"/>
    </source>
</evidence>
<dbReference type="Proteomes" id="UP000640485">
    <property type="component" value="Unassembled WGS sequence"/>
</dbReference>
<evidence type="ECO:0000313" key="7">
    <source>
        <dbReference type="Proteomes" id="UP000640485"/>
    </source>
</evidence>
<evidence type="ECO:0000256" key="2">
    <source>
        <dbReference type="ARBA" id="ARBA00022670"/>
    </source>
</evidence>
<dbReference type="GO" id="GO:0008234">
    <property type="term" value="F:cysteine-type peptidase activity"/>
    <property type="evidence" value="ECO:0007669"/>
    <property type="project" value="UniProtKB-KW"/>
</dbReference>
<dbReference type="InterPro" id="IPR000064">
    <property type="entry name" value="NLP_P60_dom"/>
</dbReference>
<evidence type="ECO:0000256" key="1">
    <source>
        <dbReference type="ARBA" id="ARBA00007074"/>
    </source>
</evidence>
<evidence type="ECO:0000256" key="4">
    <source>
        <dbReference type="ARBA" id="ARBA00022807"/>
    </source>
</evidence>
<dbReference type="GO" id="GO:0006508">
    <property type="term" value="P:proteolysis"/>
    <property type="evidence" value="ECO:0007669"/>
    <property type="project" value="UniProtKB-KW"/>
</dbReference>
<evidence type="ECO:0000259" key="5">
    <source>
        <dbReference type="PROSITE" id="PS51935"/>
    </source>
</evidence>
<keyword evidence="4" id="KW-0788">Thiol protease</keyword>
<dbReference type="InterPro" id="IPR038765">
    <property type="entry name" value="Papain-like_cys_pep_sf"/>
</dbReference>
<feature type="domain" description="NlpC/P60" evidence="5">
    <location>
        <begin position="1"/>
        <end position="141"/>
    </location>
</feature>
<keyword evidence="2" id="KW-0645">Protease</keyword>
<dbReference type="NCBIfam" id="TIGR02219">
    <property type="entry name" value="phage_NlpC_fam"/>
    <property type="match status" value="1"/>
</dbReference>
<gene>
    <name evidence="6" type="ORF">JJJ17_18115</name>
</gene>
<dbReference type="AlphaFoldDB" id="A0A934SI17"/>
<comment type="similarity">
    <text evidence="1">Belongs to the peptidase C40 family.</text>
</comment>
<accession>A0A934SI17</accession>
<dbReference type="RefSeq" id="WP_200689002.1">
    <property type="nucleotide sequence ID" value="NZ_JAEPRQ010000009.1"/>
</dbReference>
<dbReference type="EMBL" id="JAEPRQ010000009">
    <property type="protein sequence ID" value="MBK4217854.1"/>
    <property type="molecule type" value="Genomic_DNA"/>
</dbReference>
<proteinExistence type="inferred from homology"/>
<keyword evidence="3" id="KW-0378">Hydrolase</keyword>
<dbReference type="Gene3D" id="3.90.1720.10">
    <property type="entry name" value="endopeptidase domain like (from Nostoc punctiforme)"/>
    <property type="match status" value="1"/>
</dbReference>
<keyword evidence="7" id="KW-1185">Reference proteome</keyword>
<dbReference type="InterPro" id="IPR011929">
    <property type="entry name" value="Phage_pept_NlpC/P60"/>
</dbReference>
<dbReference type="PROSITE" id="PS51935">
    <property type="entry name" value="NLPC_P60"/>
    <property type="match status" value="1"/>
</dbReference>
<dbReference type="SUPFAM" id="SSF54001">
    <property type="entry name" value="Cysteine proteinases"/>
    <property type="match status" value="1"/>
</dbReference>